<dbReference type="PANTHER" id="PTHR36180:SF2">
    <property type="entry name" value="BRO FAMILY PROTEIN"/>
    <property type="match status" value="1"/>
</dbReference>
<keyword evidence="3" id="KW-1185">Reference proteome</keyword>
<evidence type="ECO:0000259" key="1">
    <source>
        <dbReference type="PROSITE" id="PS51750"/>
    </source>
</evidence>
<dbReference type="Proteomes" id="UP000481033">
    <property type="component" value="Unassembled WGS sequence"/>
</dbReference>
<proteinExistence type="predicted"/>
<reference evidence="2 3" key="1">
    <citation type="journal article" date="2020" name="Microb. Ecol.">
        <title>Ecogenomics of the Marine Benthic Filamentous Cyanobacterium Adonisia.</title>
        <authorList>
            <person name="Walter J.M."/>
            <person name="Coutinho F.H."/>
            <person name="Leomil L."/>
            <person name="Hargreaves P.I."/>
            <person name="Campeao M.E."/>
            <person name="Vieira V.V."/>
            <person name="Silva B.S."/>
            <person name="Fistarol G.O."/>
            <person name="Salomon P.S."/>
            <person name="Sawabe T."/>
            <person name="Mino S."/>
            <person name="Hosokawa M."/>
            <person name="Miyashita H."/>
            <person name="Maruyama F."/>
            <person name="van Verk M.C."/>
            <person name="Dutilh B.E."/>
            <person name="Thompson C.C."/>
            <person name="Thompson F.L."/>
        </authorList>
    </citation>
    <scope>NUCLEOTIDE SEQUENCE [LARGE SCALE GENOMIC DNA]</scope>
    <source>
        <strain evidence="2 3">CCMR0081</strain>
    </source>
</reference>
<dbReference type="PANTHER" id="PTHR36180">
    <property type="entry name" value="DNA-BINDING PROTEIN-RELATED-RELATED"/>
    <property type="match status" value="1"/>
</dbReference>
<dbReference type="InterPro" id="IPR003497">
    <property type="entry name" value="BRO_N_domain"/>
</dbReference>
<evidence type="ECO:0000313" key="2">
    <source>
        <dbReference type="EMBL" id="NEZ55030.1"/>
    </source>
</evidence>
<dbReference type="Pfam" id="PF02498">
    <property type="entry name" value="Bro-N"/>
    <property type="match status" value="1"/>
</dbReference>
<name>A0A6M0RGK1_9CYAN</name>
<accession>A0A6M0RGK1</accession>
<protein>
    <recommendedName>
        <fullName evidence="1">Bro-N domain-containing protein</fullName>
    </recommendedName>
</protein>
<organism evidence="2 3">
    <name type="scientific">Adonisia turfae CCMR0081</name>
    <dbReference type="NCBI Taxonomy" id="2292702"/>
    <lineage>
        <taxon>Bacteria</taxon>
        <taxon>Bacillati</taxon>
        <taxon>Cyanobacteriota</taxon>
        <taxon>Adonisia</taxon>
        <taxon>Adonisia turfae</taxon>
    </lineage>
</organism>
<dbReference type="SMART" id="SM01040">
    <property type="entry name" value="Bro-N"/>
    <property type="match status" value="1"/>
</dbReference>
<feature type="domain" description="Bro-N" evidence="1">
    <location>
        <begin position="1"/>
        <end position="54"/>
    </location>
</feature>
<dbReference type="AlphaFoldDB" id="A0A6M0RGK1"/>
<sequence length="211" mass="23779">MELGLSDTLGGKQDLLTVNEPGLYELVFGSRKPEAKRFKRWLKHEVLPAIRKTGSYSLQKTDSVPEPQPLQLPPADVRLQNLAITMRDLKEMLGQDFINPRVQQNWCDMANNIVAGEQKQLPPGSEKADEWMGIVEFAEKLGYKVPQKLSSTLGKRAKAWFVETYNKNPYEERRLVNGRMCPVKLYNVTECGEGLSQIVREYLGEAGGLAA</sequence>
<dbReference type="PROSITE" id="PS51750">
    <property type="entry name" value="BRO_N"/>
    <property type="match status" value="1"/>
</dbReference>
<evidence type="ECO:0000313" key="3">
    <source>
        <dbReference type="Proteomes" id="UP000481033"/>
    </source>
</evidence>
<dbReference type="EMBL" id="QXHD01000004">
    <property type="protein sequence ID" value="NEZ55030.1"/>
    <property type="molecule type" value="Genomic_DNA"/>
</dbReference>
<comment type="caution">
    <text evidence="2">The sequence shown here is derived from an EMBL/GenBank/DDBJ whole genome shotgun (WGS) entry which is preliminary data.</text>
</comment>
<dbReference type="RefSeq" id="WP_163696788.1">
    <property type="nucleotide sequence ID" value="NZ_QXHD01000004.1"/>
</dbReference>
<gene>
    <name evidence="2" type="ORF">DXZ20_04900</name>
</gene>